<dbReference type="InterPro" id="IPR043129">
    <property type="entry name" value="ATPase_NBD"/>
</dbReference>
<protein>
    <submittedName>
        <fullName evidence="2">ROK family protein</fullName>
    </submittedName>
</protein>
<sequence>MPILSFRVLVDMTATLCETFDSCQAKDRRRTAEVLMAEDLGTTAAGAAPVLRLLLDGQPRTRNELMDLTGLARSTVTGRLETLLALEFVVPHGEAASTGGRPPARFRFNPAARLVLAADVGATHLTVALADLTGEIVDSVTVPQNIADGPEVVLTALAEHARALLRRTGSTMDRLAGTGIGLPGPVEHLTGRPNHPPIMPGWDSYDVVSRIAAEFPGPVLVDNDVNIMALGEHATQYADVEHLLFVKVATGIGAGVISGGRLHRGAQGAAGDIGHIQAPGHTELCRCGNTGCLEAVASASAIAAHLRQAGLEPKSSLDVVELVRAGNTAATQAVRQAGREIGTVLAACVSLLNPSVIVIGGSLSQAGDSLLAGIREAIYARSLPLATTELRVVPSQTGQQAAIRGAAAMVLQHALGL</sequence>
<organism evidence="2 3">
    <name type="scientific">Kribbella sancticallisti</name>
    <dbReference type="NCBI Taxonomy" id="460087"/>
    <lineage>
        <taxon>Bacteria</taxon>
        <taxon>Bacillati</taxon>
        <taxon>Actinomycetota</taxon>
        <taxon>Actinomycetes</taxon>
        <taxon>Propionibacteriales</taxon>
        <taxon>Kribbellaceae</taxon>
        <taxon>Kribbella</taxon>
    </lineage>
</organism>
<name>A0ABP4P6A5_9ACTN</name>
<dbReference type="InterPro" id="IPR049874">
    <property type="entry name" value="ROK_cs"/>
</dbReference>
<dbReference type="PROSITE" id="PS01125">
    <property type="entry name" value="ROK"/>
    <property type="match status" value="1"/>
</dbReference>
<proteinExistence type="inferred from homology"/>
<gene>
    <name evidence="2" type="ORF">GCM10009789_30180</name>
</gene>
<dbReference type="EMBL" id="BAAAOS010000019">
    <property type="protein sequence ID" value="GAA1574681.1"/>
    <property type="molecule type" value="Genomic_DNA"/>
</dbReference>
<dbReference type="Pfam" id="PF00480">
    <property type="entry name" value="ROK"/>
    <property type="match status" value="1"/>
</dbReference>
<comment type="caution">
    <text evidence="2">The sequence shown here is derived from an EMBL/GenBank/DDBJ whole genome shotgun (WGS) entry which is preliminary data.</text>
</comment>
<reference evidence="3" key="1">
    <citation type="journal article" date="2019" name="Int. J. Syst. Evol. Microbiol.">
        <title>The Global Catalogue of Microorganisms (GCM) 10K type strain sequencing project: providing services to taxonomists for standard genome sequencing and annotation.</title>
        <authorList>
            <consortium name="The Broad Institute Genomics Platform"/>
            <consortium name="The Broad Institute Genome Sequencing Center for Infectious Disease"/>
            <person name="Wu L."/>
            <person name="Ma J."/>
        </authorList>
    </citation>
    <scope>NUCLEOTIDE SEQUENCE [LARGE SCALE GENOMIC DNA]</scope>
    <source>
        <strain evidence="3">JCM 14969</strain>
    </source>
</reference>
<evidence type="ECO:0000313" key="3">
    <source>
        <dbReference type="Proteomes" id="UP001500393"/>
    </source>
</evidence>
<dbReference type="InterPro" id="IPR000600">
    <property type="entry name" value="ROK"/>
</dbReference>
<dbReference type="Gene3D" id="3.30.420.40">
    <property type="match status" value="2"/>
</dbReference>
<evidence type="ECO:0000256" key="1">
    <source>
        <dbReference type="ARBA" id="ARBA00006479"/>
    </source>
</evidence>
<dbReference type="SUPFAM" id="SSF53067">
    <property type="entry name" value="Actin-like ATPase domain"/>
    <property type="match status" value="1"/>
</dbReference>
<dbReference type="Gene3D" id="1.10.10.10">
    <property type="entry name" value="Winged helix-like DNA-binding domain superfamily/Winged helix DNA-binding domain"/>
    <property type="match status" value="1"/>
</dbReference>
<dbReference type="Proteomes" id="UP001500393">
    <property type="component" value="Unassembled WGS sequence"/>
</dbReference>
<dbReference type="SUPFAM" id="SSF46785">
    <property type="entry name" value="Winged helix' DNA-binding domain"/>
    <property type="match status" value="1"/>
</dbReference>
<dbReference type="InterPro" id="IPR036390">
    <property type="entry name" value="WH_DNA-bd_sf"/>
</dbReference>
<keyword evidence="3" id="KW-1185">Reference proteome</keyword>
<dbReference type="InterPro" id="IPR036388">
    <property type="entry name" value="WH-like_DNA-bd_sf"/>
</dbReference>
<comment type="similarity">
    <text evidence="1">Belongs to the ROK (NagC/XylR) family.</text>
</comment>
<dbReference type="PANTHER" id="PTHR18964:SF173">
    <property type="entry name" value="GLUCOKINASE"/>
    <property type="match status" value="1"/>
</dbReference>
<dbReference type="PANTHER" id="PTHR18964">
    <property type="entry name" value="ROK (REPRESSOR, ORF, KINASE) FAMILY"/>
    <property type="match status" value="1"/>
</dbReference>
<accession>A0ABP4P6A5</accession>
<evidence type="ECO:0000313" key="2">
    <source>
        <dbReference type="EMBL" id="GAA1574681.1"/>
    </source>
</evidence>